<gene>
    <name evidence="1" type="ORF">J2Z31_002710</name>
</gene>
<comment type="caution">
    <text evidence="1">The sequence shown here is derived from an EMBL/GenBank/DDBJ whole genome shotgun (WGS) entry which is preliminary data.</text>
</comment>
<name>A0ABS4QZX6_9HYPH</name>
<dbReference type="Proteomes" id="UP000730739">
    <property type="component" value="Unassembled WGS sequence"/>
</dbReference>
<organism evidence="1 2">
    <name type="scientific">Sinorhizobium kostiense</name>
    <dbReference type="NCBI Taxonomy" id="76747"/>
    <lineage>
        <taxon>Bacteria</taxon>
        <taxon>Pseudomonadati</taxon>
        <taxon>Pseudomonadota</taxon>
        <taxon>Alphaproteobacteria</taxon>
        <taxon>Hyphomicrobiales</taxon>
        <taxon>Rhizobiaceae</taxon>
        <taxon>Sinorhizobium/Ensifer group</taxon>
        <taxon>Sinorhizobium</taxon>
    </lineage>
</organism>
<protein>
    <submittedName>
        <fullName evidence="1">Uncharacterized protein</fullName>
    </submittedName>
</protein>
<evidence type="ECO:0000313" key="2">
    <source>
        <dbReference type="Proteomes" id="UP000730739"/>
    </source>
</evidence>
<reference evidence="1 2" key="1">
    <citation type="submission" date="2021-03" db="EMBL/GenBank/DDBJ databases">
        <title>Genomic Encyclopedia of Type Strains, Phase IV (KMG-IV): sequencing the most valuable type-strain genomes for metagenomic binning, comparative biology and taxonomic classification.</title>
        <authorList>
            <person name="Goeker M."/>
        </authorList>
    </citation>
    <scope>NUCLEOTIDE SEQUENCE [LARGE SCALE GENOMIC DNA]</scope>
    <source>
        <strain evidence="1 2">DSM 13372</strain>
    </source>
</reference>
<dbReference type="EMBL" id="JAGILA010000003">
    <property type="protein sequence ID" value="MBP2236196.1"/>
    <property type="molecule type" value="Genomic_DNA"/>
</dbReference>
<dbReference type="InterPro" id="IPR028978">
    <property type="entry name" value="Chorismate_lyase_/UTRA_dom_sf"/>
</dbReference>
<accession>A0ABS4QZX6</accession>
<keyword evidence="2" id="KW-1185">Reference proteome</keyword>
<evidence type="ECO:0000313" key="1">
    <source>
        <dbReference type="EMBL" id="MBP2236196.1"/>
    </source>
</evidence>
<proteinExistence type="predicted"/>
<sequence length="303" mass="33687">MAAKDVIAREFQSSKPTRGARRQRRCRSDRAWFPVAAFRDERLACLQKFTKDHATVHKSAVKDFISMAFSFSTLIRIITLTVITAIVSVQPSTADDLPAPQQWARTPLSRVEALAVLQTLNANLLSNASATLTLDRWCAAHKLAPPGSKIVAKRVQGHDKPANVHIRELLHVGPNEPIVYRHVRLACGDRILSEADNWYVPARLTAEMNEALNTTDISFGRAVRSLNFTRTNLTAKLLWSPLPEGWDMSAELLLPSLGSLTPPPFLLEHHAVLKLQDGTPFAALVESYTNDVLDFPHPQLLPQ</sequence>
<dbReference type="Gene3D" id="3.40.1410.10">
    <property type="entry name" value="Chorismate lyase-like"/>
    <property type="match status" value="1"/>
</dbReference>
<dbReference type="SUPFAM" id="SSF64288">
    <property type="entry name" value="Chorismate lyase-like"/>
    <property type="match status" value="1"/>
</dbReference>